<gene>
    <name evidence="1" type="ORF">GJB61_27760</name>
</gene>
<reference evidence="1 2" key="1">
    <citation type="submission" date="2019-11" db="EMBL/GenBank/DDBJ databases">
        <title>Paenibacillus monticola sp. nov., a novel PGPR strain isolated from mountain sample in China.</title>
        <authorList>
            <person name="Zhao Q."/>
            <person name="Li H.-P."/>
            <person name="Zhang J.-L."/>
        </authorList>
    </citation>
    <scope>NUCLEOTIDE SEQUENCE [LARGE SCALE GENOMIC DNA]</scope>
    <source>
        <strain evidence="1 2">LC-T2</strain>
    </source>
</reference>
<proteinExistence type="predicted"/>
<dbReference type="EMBL" id="WJXB01000016">
    <property type="protein sequence ID" value="MRN56749.1"/>
    <property type="molecule type" value="Genomic_DNA"/>
</dbReference>
<protein>
    <submittedName>
        <fullName evidence="1">Uncharacterized protein</fullName>
    </submittedName>
</protein>
<organism evidence="1 2">
    <name type="scientific">Paenibacillus monticola</name>
    <dbReference type="NCBI Taxonomy" id="2666075"/>
    <lineage>
        <taxon>Bacteria</taxon>
        <taxon>Bacillati</taxon>
        <taxon>Bacillota</taxon>
        <taxon>Bacilli</taxon>
        <taxon>Bacillales</taxon>
        <taxon>Paenibacillaceae</taxon>
        <taxon>Paenibacillus</taxon>
    </lineage>
</organism>
<evidence type="ECO:0000313" key="1">
    <source>
        <dbReference type="EMBL" id="MRN56749.1"/>
    </source>
</evidence>
<comment type="caution">
    <text evidence="1">The sequence shown here is derived from an EMBL/GenBank/DDBJ whole genome shotgun (WGS) entry which is preliminary data.</text>
</comment>
<dbReference type="Proteomes" id="UP000463051">
    <property type="component" value="Unassembled WGS sequence"/>
</dbReference>
<keyword evidence="2" id="KW-1185">Reference proteome</keyword>
<evidence type="ECO:0000313" key="2">
    <source>
        <dbReference type="Proteomes" id="UP000463051"/>
    </source>
</evidence>
<sequence>MLDKIDNVKTFSDDNPYEMLEVKPYIIYEFFKIYKQLEFLEKKREIYLLLRGSRHNPDFFTMLDKHFIVGIKSNYFMQNNFNEYFFYMNNNLSIAEEIKKLIEDINKILIDKGLQGQLKYNELLREVNNKSIELNDLRLYLYSFLHNIGNKWTNKKNSFLISNTYGRRKFDTAKEFAMTENNANDTVPIIHINYVCTSSRYYIATKLLNKFLENEQIEWYEDIHSEIMMLDGLLPQTNLGFLRINNDDSYDLIINPWLVKQITNKKRFSWTAGIQIDQTNFYKFANELGYNKFFEQYIDGTRIYKDINDTRVNHTRGFHTRNRHN</sequence>
<dbReference type="RefSeq" id="WP_154122254.1">
    <property type="nucleotide sequence ID" value="NZ_WJXB01000016.1"/>
</dbReference>
<name>A0A7X2HAY3_9BACL</name>
<accession>A0A7X2HAY3</accession>
<dbReference type="AlphaFoldDB" id="A0A7X2HAY3"/>